<keyword evidence="2" id="KW-0805">Transcription regulation</keyword>
<dbReference type="EMBL" id="BFAD01000009">
    <property type="protein sequence ID" value="GBE86722.1"/>
    <property type="molecule type" value="Genomic_DNA"/>
</dbReference>
<evidence type="ECO:0000256" key="3">
    <source>
        <dbReference type="ARBA" id="ARBA00023125"/>
    </source>
</evidence>
<evidence type="ECO:0000256" key="4">
    <source>
        <dbReference type="ARBA" id="ARBA00023163"/>
    </source>
</evidence>
<feature type="compositionally biased region" description="Polar residues" evidence="6">
    <location>
        <begin position="111"/>
        <end position="133"/>
    </location>
</feature>
<comment type="caution">
    <text evidence="8">The sequence shown here is derived from an EMBL/GenBank/DDBJ whole genome shotgun (WGS) entry which is preliminary data.</text>
</comment>
<protein>
    <recommendedName>
        <fullName evidence="7">MADS-box domain-containing protein</fullName>
    </recommendedName>
</protein>
<dbReference type="GeneID" id="38783639"/>
<feature type="compositionally biased region" description="Polar residues" evidence="6">
    <location>
        <begin position="272"/>
        <end position="294"/>
    </location>
</feature>
<keyword evidence="4" id="KW-0804">Transcription</keyword>
<reference evidence="8 9" key="1">
    <citation type="journal article" date="2018" name="Sci. Rep.">
        <title>Genome sequence of the cauliflower mushroom Sparassis crispa (Hanabiratake) and its association with beneficial usage.</title>
        <authorList>
            <person name="Kiyama R."/>
            <person name="Furutani Y."/>
            <person name="Kawaguchi K."/>
            <person name="Nakanishi T."/>
        </authorList>
    </citation>
    <scope>NUCLEOTIDE SEQUENCE [LARGE SCALE GENOMIC DNA]</scope>
</reference>
<dbReference type="Pfam" id="PF00319">
    <property type="entry name" value="SRF-TF"/>
    <property type="match status" value="1"/>
</dbReference>
<dbReference type="SMART" id="SM00432">
    <property type="entry name" value="MADS"/>
    <property type="match status" value="1"/>
</dbReference>
<comment type="subcellular location">
    <subcellularLocation>
        <location evidence="1">Nucleus</location>
    </subcellularLocation>
</comment>
<feature type="compositionally biased region" description="Low complexity" evidence="6">
    <location>
        <begin position="413"/>
        <end position="426"/>
    </location>
</feature>
<feature type="compositionally biased region" description="Basic and acidic residues" evidence="6">
    <location>
        <begin position="447"/>
        <end position="456"/>
    </location>
</feature>
<dbReference type="SUPFAM" id="SSF55455">
    <property type="entry name" value="SRF-like"/>
    <property type="match status" value="1"/>
</dbReference>
<gene>
    <name evidence="8" type="ORF">SCP_0906020</name>
</gene>
<evidence type="ECO:0000256" key="1">
    <source>
        <dbReference type="ARBA" id="ARBA00004123"/>
    </source>
</evidence>
<accession>A0A401GX11</accession>
<dbReference type="AlphaFoldDB" id="A0A401GX11"/>
<keyword evidence="3" id="KW-0238">DNA-binding</keyword>
<feature type="region of interest" description="Disordered" evidence="6">
    <location>
        <begin position="272"/>
        <end position="374"/>
    </location>
</feature>
<evidence type="ECO:0000313" key="8">
    <source>
        <dbReference type="EMBL" id="GBE86722.1"/>
    </source>
</evidence>
<evidence type="ECO:0000256" key="2">
    <source>
        <dbReference type="ARBA" id="ARBA00023015"/>
    </source>
</evidence>
<dbReference type="GO" id="GO:0000978">
    <property type="term" value="F:RNA polymerase II cis-regulatory region sequence-specific DNA binding"/>
    <property type="evidence" value="ECO:0007669"/>
    <property type="project" value="TreeGrafter"/>
</dbReference>
<keyword evidence="5" id="KW-0539">Nucleus</keyword>
<dbReference type="Gene3D" id="3.40.1810.10">
    <property type="entry name" value="Transcription factor, MADS-box"/>
    <property type="match status" value="1"/>
</dbReference>
<feature type="compositionally biased region" description="Acidic residues" evidence="6">
    <location>
        <begin position="96"/>
        <end position="107"/>
    </location>
</feature>
<dbReference type="GO" id="GO:0045944">
    <property type="term" value="P:positive regulation of transcription by RNA polymerase II"/>
    <property type="evidence" value="ECO:0007669"/>
    <property type="project" value="TreeGrafter"/>
</dbReference>
<dbReference type="GO" id="GO:0046983">
    <property type="term" value="F:protein dimerization activity"/>
    <property type="evidence" value="ECO:0007669"/>
    <property type="project" value="InterPro"/>
</dbReference>
<feature type="region of interest" description="Disordered" evidence="6">
    <location>
        <begin position="161"/>
        <end position="192"/>
    </location>
</feature>
<dbReference type="PRINTS" id="PR00404">
    <property type="entry name" value="MADSDOMAIN"/>
</dbReference>
<evidence type="ECO:0000259" key="7">
    <source>
        <dbReference type="PROSITE" id="PS50066"/>
    </source>
</evidence>
<dbReference type="InterPro" id="IPR002100">
    <property type="entry name" value="TF_MADSbox"/>
</dbReference>
<feature type="domain" description="MADS-box" evidence="7">
    <location>
        <begin position="1"/>
        <end position="51"/>
    </location>
</feature>
<feature type="compositionally biased region" description="Low complexity" evidence="6">
    <location>
        <begin position="299"/>
        <end position="310"/>
    </location>
</feature>
<dbReference type="PROSITE" id="PS50066">
    <property type="entry name" value="MADS_BOX_2"/>
    <property type="match status" value="1"/>
</dbReference>
<name>A0A401GX11_9APHY</name>
<dbReference type="RefSeq" id="XP_027617635.1">
    <property type="nucleotide sequence ID" value="XM_027761834.1"/>
</dbReference>
<dbReference type="PANTHER" id="PTHR11945">
    <property type="entry name" value="MADS BOX PROTEIN"/>
    <property type="match status" value="1"/>
</dbReference>
<feature type="compositionally biased region" description="Low complexity" evidence="6">
    <location>
        <begin position="162"/>
        <end position="175"/>
    </location>
</feature>
<feature type="region of interest" description="Disordered" evidence="6">
    <location>
        <begin position="80"/>
        <end position="139"/>
    </location>
</feature>
<feature type="compositionally biased region" description="Polar residues" evidence="6">
    <location>
        <begin position="389"/>
        <end position="405"/>
    </location>
</feature>
<dbReference type="InParanoid" id="A0A401GX11"/>
<proteinExistence type="predicted"/>
<feature type="region of interest" description="Disordered" evidence="6">
    <location>
        <begin position="389"/>
        <end position="494"/>
    </location>
</feature>
<dbReference type="PANTHER" id="PTHR11945:SF534">
    <property type="entry name" value="MYOCYTE-SPECIFIC ENHANCER FACTOR 2"/>
    <property type="match status" value="1"/>
</dbReference>
<evidence type="ECO:0000313" key="9">
    <source>
        <dbReference type="Proteomes" id="UP000287166"/>
    </source>
</evidence>
<sequence length="494" mass="53917">MGRRKIEIQPITHERNRSVTFLKRKNGLFKKAYELGVLCSVDVAVIIFEERPGHHVKLYQYCSTDVHSMVQRHIRFDGEKDTRTPLDFNNAKTGETADDDDDGEDDDGTRQSKQQLPASKQNKVKSEGSSGATATVPIRPLVATNTDSAMTIDLDYRNARTSPINGSSSSSIPVSGERHSTATPAGMRGVPINSAKRPRLFNAGGAPELQSMSSVHPAMGVNAVTGYPYRLEVDVNQYTSPSMPTLGTMPQSHATPHSSMAALYPSSSAVPGLLGSQNTHPNFLQHSPPNTLRTVTFLPHSSSPYQPQQQNIYHRQPHQQQPSQHSHPNHMPADLLNTQSQDQFPSFDWPVHQQQQQQQRDATHAGPSNADSNWFDFLSQQSATIPHPMTIQQAHQSRPPSSSIPGQRPMAFSHPPSSSDGTSSHTRPQSGHKRGREDEGASAGSSERIEEDERIRRPGTGMGNLPHPASGGAPLEQIQSAGARPRSVGERPAG</sequence>
<dbReference type="Proteomes" id="UP000287166">
    <property type="component" value="Unassembled WGS sequence"/>
</dbReference>
<dbReference type="GO" id="GO:0000981">
    <property type="term" value="F:DNA-binding transcription factor activity, RNA polymerase II-specific"/>
    <property type="evidence" value="ECO:0007669"/>
    <property type="project" value="TreeGrafter"/>
</dbReference>
<dbReference type="InterPro" id="IPR036879">
    <property type="entry name" value="TF_MADSbox_sf"/>
</dbReference>
<evidence type="ECO:0000256" key="5">
    <source>
        <dbReference type="ARBA" id="ARBA00023242"/>
    </source>
</evidence>
<keyword evidence="9" id="KW-1185">Reference proteome</keyword>
<evidence type="ECO:0000256" key="6">
    <source>
        <dbReference type="SAM" id="MobiDB-lite"/>
    </source>
</evidence>
<organism evidence="8 9">
    <name type="scientific">Sparassis crispa</name>
    <dbReference type="NCBI Taxonomy" id="139825"/>
    <lineage>
        <taxon>Eukaryota</taxon>
        <taxon>Fungi</taxon>
        <taxon>Dikarya</taxon>
        <taxon>Basidiomycota</taxon>
        <taxon>Agaricomycotina</taxon>
        <taxon>Agaricomycetes</taxon>
        <taxon>Polyporales</taxon>
        <taxon>Sparassidaceae</taxon>
        <taxon>Sparassis</taxon>
    </lineage>
</organism>
<dbReference type="OrthoDB" id="1898716at2759"/>
<dbReference type="STRING" id="139825.A0A401GX11"/>
<dbReference type="GO" id="GO:0005634">
    <property type="term" value="C:nucleus"/>
    <property type="evidence" value="ECO:0007669"/>
    <property type="project" value="UniProtKB-SubCell"/>
</dbReference>